<dbReference type="AlphaFoldDB" id="A0A1H5ZG05"/>
<dbReference type="EMBL" id="FNVP01000010">
    <property type="protein sequence ID" value="SEG34984.1"/>
    <property type="molecule type" value="Genomic_DNA"/>
</dbReference>
<keyword evidence="3" id="KW-1185">Reference proteome</keyword>
<keyword evidence="1" id="KW-1133">Transmembrane helix</keyword>
<evidence type="ECO:0000256" key="1">
    <source>
        <dbReference type="SAM" id="Phobius"/>
    </source>
</evidence>
<accession>A0A1H5ZG05</accession>
<protein>
    <submittedName>
        <fullName evidence="2">Uncharacterized protein</fullName>
    </submittedName>
</protein>
<dbReference type="Proteomes" id="UP000236737">
    <property type="component" value="Unassembled WGS sequence"/>
</dbReference>
<sequence length="85" mass="10026">MIDSFCCFLLVRKGIKLTFVATFKIPENMFEFSQYLGFLLFLTVLTLGFWLMFFLVGFVSYWIGGATWEAYKEKRAKKKQQQQSV</sequence>
<evidence type="ECO:0000313" key="3">
    <source>
        <dbReference type="Proteomes" id="UP000236737"/>
    </source>
</evidence>
<feature type="transmembrane region" description="Helical" evidence="1">
    <location>
        <begin position="35"/>
        <end position="68"/>
    </location>
</feature>
<keyword evidence="1" id="KW-0812">Transmembrane</keyword>
<evidence type="ECO:0000313" key="2">
    <source>
        <dbReference type="EMBL" id="SEG34984.1"/>
    </source>
</evidence>
<proteinExistence type="predicted"/>
<name>A0A1H5ZG05_9FLAO</name>
<reference evidence="3" key="1">
    <citation type="submission" date="2016-10" db="EMBL/GenBank/DDBJ databases">
        <authorList>
            <person name="Varghese N."/>
            <person name="Submissions S."/>
        </authorList>
    </citation>
    <scope>NUCLEOTIDE SEQUENCE [LARGE SCALE GENOMIC DNA]</scope>
    <source>
        <strain evidence="3">CGMCC 1.9230</strain>
    </source>
</reference>
<organism evidence="2 3">
    <name type="scientific">Flavobacterium urumqiense</name>
    <dbReference type="NCBI Taxonomy" id="935224"/>
    <lineage>
        <taxon>Bacteria</taxon>
        <taxon>Pseudomonadati</taxon>
        <taxon>Bacteroidota</taxon>
        <taxon>Flavobacteriia</taxon>
        <taxon>Flavobacteriales</taxon>
        <taxon>Flavobacteriaceae</taxon>
        <taxon>Flavobacterium</taxon>
    </lineage>
</organism>
<keyword evidence="1" id="KW-0472">Membrane</keyword>
<gene>
    <name evidence="2" type="ORF">SAMN04488130_11032</name>
</gene>